<dbReference type="InterPro" id="IPR050482">
    <property type="entry name" value="Sensor_HK_TwoCompSys"/>
</dbReference>
<evidence type="ECO:0000256" key="2">
    <source>
        <dbReference type="ARBA" id="ARBA00001966"/>
    </source>
</evidence>
<evidence type="ECO:0000256" key="13">
    <source>
        <dbReference type="ARBA" id="ARBA00023014"/>
    </source>
</evidence>
<keyword evidence="16" id="KW-0812">Transmembrane</keyword>
<keyword evidence="11" id="KW-0408">Iron</keyword>
<feature type="transmembrane region" description="Helical" evidence="16">
    <location>
        <begin position="117"/>
        <end position="136"/>
    </location>
</feature>
<dbReference type="Gene3D" id="3.30.565.10">
    <property type="entry name" value="Histidine kinase-like ATPase, C-terminal domain"/>
    <property type="match status" value="1"/>
</dbReference>
<dbReference type="PIRSF" id="PIRSF037434">
    <property type="entry name" value="STHK_ChrS"/>
    <property type="match status" value="1"/>
</dbReference>
<dbReference type="Gene3D" id="1.20.5.1930">
    <property type="match status" value="1"/>
</dbReference>
<dbReference type="SMART" id="SM00387">
    <property type="entry name" value="HATPase_c"/>
    <property type="match status" value="1"/>
</dbReference>
<evidence type="ECO:0000256" key="8">
    <source>
        <dbReference type="ARBA" id="ARBA00022679"/>
    </source>
</evidence>
<dbReference type="CDD" id="cd16917">
    <property type="entry name" value="HATPase_UhpB-NarQ-NarX-like"/>
    <property type="match status" value="1"/>
</dbReference>
<proteinExistence type="predicted"/>
<dbReference type="InterPro" id="IPR003594">
    <property type="entry name" value="HATPase_dom"/>
</dbReference>
<sequence length="418" mass="44430">MTGATGRLDRWERRLQTHMRLAPYGLLAVSLGLYWLTVEAAWADRLEVLGLSALAAAWMRFLPPARPARVPDAAWQGLYIAGLIGAIAVLGSHAVWFTTFFGFTGFLHSWWFLKSPWNFAGVAATAAVSVATYTGVPDGPAEALTFALFTAAITALVALFSFVGDVTAERSAERKRTVERLEAALAENAGLHAQLLVQAREAGVMDERQRIAAEIHDTLAQGLTGIIAQLQAAPGEPDWRPRVEKALLLARANLAEARRTVHAVGPAQLEAAALPEALETVSGHWSDLHGIPVAVEVTGTFRPMDPSVEGTLLRVAQESLANAGKHARAGRVGITLSYIDDVVALDVLDDGRGFDIKAVADGGGFGLDGMRRRVERLGGTFAVESAPGEGTAVSATVPALDRDRVGAAVRADPERAQA</sequence>
<dbReference type="InterPro" id="IPR036890">
    <property type="entry name" value="HATPase_C_sf"/>
</dbReference>
<gene>
    <name evidence="18" type="ORF">GFD30_12375</name>
</gene>
<dbReference type="Pfam" id="PF02518">
    <property type="entry name" value="HATPase_c"/>
    <property type="match status" value="1"/>
</dbReference>
<dbReference type="EMBL" id="WIAO01000013">
    <property type="protein sequence ID" value="MQM26359.1"/>
    <property type="molecule type" value="Genomic_DNA"/>
</dbReference>
<evidence type="ECO:0000256" key="14">
    <source>
        <dbReference type="ARBA" id="ARBA00024827"/>
    </source>
</evidence>
<evidence type="ECO:0000256" key="11">
    <source>
        <dbReference type="ARBA" id="ARBA00023004"/>
    </source>
</evidence>
<name>A0A6L5G9I1_9ACTN</name>
<dbReference type="GO" id="GO:0000155">
    <property type="term" value="F:phosphorelay sensor kinase activity"/>
    <property type="evidence" value="ECO:0007669"/>
    <property type="project" value="InterPro"/>
</dbReference>
<keyword evidence="19" id="KW-1185">Reference proteome</keyword>
<dbReference type="AlphaFoldDB" id="A0A6L5G9I1"/>
<dbReference type="RefSeq" id="WP_153025525.1">
    <property type="nucleotide sequence ID" value="NZ_WIAO01000013.1"/>
</dbReference>
<dbReference type="PRINTS" id="PR00344">
    <property type="entry name" value="BCTRLSENSOR"/>
</dbReference>
<keyword evidence="16" id="KW-1133">Transmembrane helix</keyword>
<comment type="catalytic activity">
    <reaction evidence="1">
        <text>ATP + protein L-histidine = ADP + protein N-phospho-L-histidine.</text>
        <dbReference type="EC" id="2.7.13.3"/>
    </reaction>
</comment>
<keyword evidence="16" id="KW-0472">Membrane</keyword>
<evidence type="ECO:0000256" key="1">
    <source>
        <dbReference type="ARBA" id="ARBA00000085"/>
    </source>
</evidence>
<dbReference type="InterPro" id="IPR011712">
    <property type="entry name" value="Sig_transdc_His_kin_sub3_dim/P"/>
</dbReference>
<dbReference type="GO" id="GO:0046983">
    <property type="term" value="F:protein dimerization activity"/>
    <property type="evidence" value="ECO:0007669"/>
    <property type="project" value="InterPro"/>
</dbReference>
<evidence type="ECO:0000256" key="6">
    <source>
        <dbReference type="ARBA" id="ARBA00022485"/>
    </source>
</evidence>
<dbReference type="PANTHER" id="PTHR24421">
    <property type="entry name" value="NITRATE/NITRITE SENSOR PROTEIN NARX-RELATED"/>
    <property type="match status" value="1"/>
</dbReference>
<dbReference type="InterPro" id="IPR017205">
    <property type="entry name" value="Sig_transdc_His_kinase_ChrS"/>
</dbReference>
<keyword evidence="12" id="KW-0902">Two-component regulatory system</keyword>
<evidence type="ECO:0000256" key="10">
    <source>
        <dbReference type="ARBA" id="ARBA00022777"/>
    </source>
</evidence>
<evidence type="ECO:0000256" key="9">
    <source>
        <dbReference type="ARBA" id="ARBA00022723"/>
    </source>
</evidence>
<dbReference type="EC" id="2.7.13.3" evidence="4"/>
<evidence type="ECO:0000256" key="15">
    <source>
        <dbReference type="ARBA" id="ARBA00030800"/>
    </source>
</evidence>
<keyword evidence="7" id="KW-0963">Cytoplasm</keyword>
<comment type="subcellular location">
    <subcellularLocation>
        <location evidence="3">Cytoplasm</location>
    </subcellularLocation>
</comment>
<dbReference type="GO" id="GO:0016020">
    <property type="term" value="C:membrane"/>
    <property type="evidence" value="ECO:0007669"/>
    <property type="project" value="InterPro"/>
</dbReference>
<dbReference type="PANTHER" id="PTHR24421:SF62">
    <property type="entry name" value="SENSORY TRANSDUCTION HISTIDINE KINASE"/>
    <property type="match status" value="1"/>
</dbReference>
<keyword evidence="9" id="KW-0479">Metal-binding</keyword>
<keyword evidence="10 18" id="KW-0418">Kinase</keyword>
<keyword evidence="6" id="KW-0004">4Fe-4S</keyword>
<dbReference type="InterPro" id="IPR005467">
    <property type="entry name" value="His_kinase_dom"/>
</dbReference>
<dbReference type="SUPFAM" id="SSF55874">
    <property type="entry name" value="ATPase domain of HSP90 chaperone/DNA topoisomerase II/histidine kinase"/>
    <property type="match status" value="1"/>
</dbReference>
<evidence type="ECO:0000256" key="4">
    <source>
        <dbReference type="ARBA" id="ARBA00012438"/>
    </source>
</evidence>
<evidence type="ECO:0000256" key="12">
    <source>
        <dbReference type="ARBA" id="ARBA00023012"/>
    </source>
</evidence>
<dbReference type="Pfam" id="PF07730">
    <property type="entry name" value="HisKA_3"/>
    <property type="match status" value="1"/>
</dbReference>
<evidence type="ECO:0000259" key="17">
    <source>
        <dbReference type="PROSITE" id="PS50109"/>
    </source>
</evidence>
<keyword evidence="13" id="KW-0411">Iron-sulfur</keyword>
<evidence type="ECO:0000313" key="19">
    <source>
        <dbReference type="Proteomes" id="UP000477750"/>
    </source>
</evidence>
<accession>A0A6L5G9I1</accession>
<feature type="transmembrane region" description="Helical" evidence="16">
    <location>
        <begin position="77"/>
        <end position="97"/>
    </location>
</feature>
<dbReference type="GO" id="GO:0005737">
    <property type="term" value="C:cytoplasm"/>
    <property type="evidence" value="ECO:0007669"/>
    <property type="project" value="UniProtKB-SubCell"/>
</dbReference>
<comment type="cofactor">
    <cofactor evidence="2">
        <name>[4Fe-4S] cluster</name>
        <dbReference type="ChEBI" id="CHEBI:49883"/>
    </cofactor>
</comment>
<evidence type="ECO:0000256" key="3">
    <source>
        <dbReference type="ARBA" id="ARBA00004496"/>
    </source>
</evidence>
<reference evidence="18 19" key="1">
    <citation type="submission" date="2019-10" db="EMBL/GenBank/DDBJ databases">
        <title>Glycomyces albidus sp. nov., a novel actinomycete isolated from rhizosphere soil of wheat (Triticum aestivum L.).</title>
        <authorList>
            <person name="Qian L."/>
        </authorList>
    </citation>
    <scope>NUCLEOTIDE SEQUENCE [LARGE SCALE GENOMIC DNA]</scope>
    <source>
        <strain evidence="18 19">NEAU-7082</strain>
    </source>
</reference>
<feature type="transmembrane region" description="Helical" evidence="16">
    <location>
        <begin position="143"/>
        <end position="164"/>
    </location>
</feature>
<feature type="transmembrane region" description="Helical" evidence="16">
    <location>
        <begin position="21"/>
        <end position="42"/>
    </location>
</feature>
<evidence type="ECO:0000256" key="16">
    <source>
        <dbReference type="SAM" id="Phobius"/>
    </source>
</evidence>
<organism evidence="18 19">
    <name type="scientific">Glycomyces albidus</name>
    <dbReference type="NCBI Taxonomy" id="2656774"/>
    <lineage>
        <taxon>Bacteria</taxon>
        <taxon>Bacillati</taxon>
        <taxon>Actinomycetota</taxon>
        <taxon>Actinomycetes</taxon>
        <taxon>Glycomycetales</taxon>
        <taxon>Glycomycetaceae</taxon>
        <taxon>Glycomyces</taxon>
    </lineage>
</organism>
<keyword evidence="8" id="KW-0808">Transferase</keyword>
<evidence type="ECO:0000256" key="5">
    <source>
        <dbReference type="ARBA" id="ARBA00017322"/>
    </source>
</evidence>
<comment type="function">
    <text evidence="14">Member of the two-component regulatory system NreB/NreC involved in the control of dissimilatory nitrate/nitrite reduction in response to oxygen. NreB functions as a direct oxygen sensor histidine kinase which is autophosphorylated, in the absence of oxygen, probably at the conserved histidine residue, and transfers its phosphate group probably to a conserved aspartate residue of NreC. NreB/NreC activates the expression of the nitrate (narGHJI) and nitrite (nir) reductase operons, as well as the putative nitrate transporter gene narT.</text>
</comment>
<comment type="caution">
    <text evidence="18">The sequence shown here is derived from an EMBL/GenBank/DDBJ whole genome shotgun (WGS) entry which is preliminary data.</text>
</comment>
<feature type="domain" description="Histidine kinase" evidence="17">
    <location>
        <begin position="312"/>
        <end position="401"/>
    </location>
</feature>
<dbReference type="GO" id="GO:0046872">
    <property type="term" value="F:metal ion binding"/>
    <property type="evidence" value="ECO:0007669"/>
    <property type="project" value="UniProtKB-KW"/>
</dbReference>
<protein>
    <recommendedName>
        <fullName evidence="5">Oxygen sensor histidine kinase NreB</fullName>
        <ecNumber evidence="4">2.7.13.3</ecNumber>
    </recommendedName>
    <alternativeName>
        <fullName evidence="15">Nitrogen regulation protein B</fullName>
    </alternativeName>
</protein>
<dbReference type="InterPro" id="IPR004358">
    <property type="entry name" value="Sig_transdc_His_kin-like_C"/>
</dbReference>
<dbReference type="Proteomes" id="UP000477750">
    <property type="component" value="Unassembled WGS sequence"/>
</dbReference>
<dbReference type="GO" id="GO:0051539">
    <property type="term" value="F:4 iron, 4 sulfur cluster binding"/>
    <property type="evidence" value="ECO:0007669"/>
    <property type="project" value="UniProtKB-KW"/>
</dbReference>
<evidence type="ECO:0000313" key="18">
    <source>
        <dbReference type="EMBL" id="MQM26359.1"/>
    </source>
</evidence>
<dbReference type="PROSITE" id="PS50109">
    <property type="entry name" value="HIS_KIN"/>
    <property type="match status" value="1"/>
</dbReference>
<evidence type="ECO:0000256" key="7">
    <source>
        <dbReference type="ARBA" id="ARBA00022490"/>
    </source>
</evidence>